<protein>
    <recommendedName>
        <fullName evidence="1">DUF6970 domain-containing protein</fullName>
    </recommendedName>
</protein>
<reference evidence="2 3" key="1">
    <citation type="submission" date="2020-08" db="EMBL/GenBank/DDBJ databases">
        <title>Genomic Encyclopedia of Type Strains, Phase IV (KMG-IV): sequencing the most valuable type-strain genomes for metagenomic binning, comparative biology and taxonomic classification.</title>
        <authorList>
            <person name="Goeker M."/>
        </authorList>
    </citation>
    <scope>NUCLEOTIDE SEQUENCE [LARGE SCALE GENOMIC DNA]</scope>
    <source>
        <strain evidence="2 3">DSM 105074</strain>
    </source>
</reference>
<dbReference type="RefSeq" id="WP_184175200.1">
    <property type="nucleotide sequence ID" value="NZ_JACHGF010000005.1"/>
</dbReference>
<name>A0A840TVD8_9BACT</name>
<dbReference type="Pfam" id="PF22311">
    <property type="entry name" value="DUF6970"/>
    <property type="match status" value="1"/>
</dbReference>
<dbReference type="Proteomes" id="UP000557307">
    <property type="component" value="Unassembled WGS sequence"/>
</dbReference>
<proteinExistence type="predicted"/>
<accession>A0A840TVD8</accession>
<organism evidence="2 3">
    <name type="scientific">Rhabdobacter roseus</name>
    <dbReference type="NCBI Taxonomy" id="1655419"/>
    <lineage>
        <taxon>Bacteria</taxon>
        <taxon>Pseudomonadati</taxon>
        <taxon>Bacteroidota</taxon>
        <taxon>Cytophagia</taxon>
        <taxon>Cytophagales</taxon>
        <taxon>Cytophagaceae</taxon>
        <taxon>Rhabdobacter</taxon>
    </lineage>
</organism>
<feature type="domain" description="DUF6970" evidence="1">
    <location>
        <begin position="42"/>
        <end position="113"/>
    </location>
</feature>
<dbReference type="AlphaFoldDB" id="A0A840TVD8"/>
<dbReference type="EMBL" id="JACHGF010000005">
    <property type="protein sequence ID" value="MBB5285233.1"/>
    <property type="molecule type" value="Genomic_DNA"/>
</dbReference>
<evidence type="ECO:0000259" key="1">
    <source>
        <dbReference type="Pfam" id="PF22311"/>
    </source>
</evidence>
<evidence type="ECO:0000313" key="3">
    <source>
        <dbReference type="Proteomes" id="UP000557307"/>
    </source>
</evidence>
<sequence length="116" mass="13187">MKKSILLILCAGFFLGCESEDIPRGTPSCIKDLINDVATPEGVWSSPAEVYRYQFKGKTVYYLRSHCCDAYDYLLDENCNVLCAPNGGFHGYGDGKCPDFFDLRKNEKLIWRDSRL</sequence>
<keyword evidence="3" id="KW-1185">Reference proteome</keyword>
<comment type="caution">
    <text evidence="2">The sequence shown here is derived from an EMBL/GenBank/DDBJ whole genome shotgun (WGS) entry which is preliminary data.</text>
</comment>
<evidence type="ECO:0000313" key="2">
    <source>
        <dbReference type="EMBL" id="MBB5285233.1"/>
    </source>
</evidence>
<dbReference type="PROSITE" id="PS51257">
    <property type="entry name" value="PROKAR_LIPOPROTEIN"/>
    <property type="match status" value="1"/>
</dbReference>
<dbReference type="InterPro" id="IPR054243">
    <property type="entry name" value="DUF6970"/>
</dbReference>
<gene>
    <name evidence="2" type="ORF">HNQ92_003390</name>
</gene>